<sequence length="182" mass="20953">MKHLLTGEETSRLRFRLLEEGDFDDWLPLFFEKDVAKFLGMDTNLSPTQMCEKWFEKSLQRYREDTGGMNVLVDKNSGALVGQCGILIQEVENEKRFEVGYSILPKFWKMGFASEASQKCLSYAFNQNLSPSIISIIHIDNIASARVAQKNGMSIEKTHIEFHGSPVNIYSISEEKWRENNF</sequence>
<evidence type="ECO:0000313" key="3">
    <source>
        <dbReference type="Proteomes" id="UP000683507"/>
    </source>
</evidence>
<dbReference type="KEGG" id="ptan:CRYO30217_01274"/>
<dbReference type="PROSITE" id="PS51186">
    <property type="entry name" value="GNAT"/>
    <property type="match status" value="1"/>
</dbReference>
<dbReference type="GO" id="GO:0016747">
    <property type="term" value="F:acyltransferase activity, transferring groups other than amino-acyl groups"/>
    <property type="evidence" value="ECO:0007669"/>
    <property type="project" value="InterPro"/>
</dbReference>
<dbReference type="InterPro" id="IPR051531">
    <property type="entry name" value="N-acetyltransferase"/>
</dbReference>
<proteinExistence type="predicted"/>
<keyword evidence="3" id="KW-1185">Reference proteome</keyword>
<organism evidence="2 3">
    <name type="scientific">Parvicella tangerina</name>
    <dbReference type="NCBI Taxonomy" id="2829795"/>
    <lineage>
        <taxon>Bacteria</taxon>
        <taxon>Pseudomonadati</taxon>
        <taxon>Bacteroidota</taxon>
        <taxon>Flavobacteriia</taxon>
        <taxon>Flavobacteriales</taxon>
        <taxon>Parvicellaceae</taxon>
        <taxon>Parvicella</taxon>
    </lineage>
</organism>
<dbReference type="InterPro" id="IPR000182">
    <property type="entry name" value="GNAT_dom"/>
</dbReference>
<evidence type="ECO:0000259" key="1">
    <source>
        <dbReference type="PROSITE" id="PS51186"/>
    </source>
</evidence>
<protein>
    <recommendedName>
        <fullName evidence="1">N-acetyltransferase domain-containing protein</fullName>
    </recommendedName>
</protein>
<reference evidence="2" key="1">
    <citation type="submission" date="2021-04" db="EMBL/GenBank/DDBJ databases">
        <authorList>
            <person name="Rodrigo-Torres L."/>
            <person name="Arahal R. D."/>
            <person name="Lucena T."/>
        </authorList>
    </citation>
    <scope>NUCLEOTIDE SEQUENCE</scope>
    <source>
        <strain evidence="2">AS29M-1</strain>
    </source>
</reference>
<dbReference type="Proteomes" id="UP000683507">
    <property type="component" value="Chromosome"/>
</dbReference>
<dbReference type="SUPFAM" id="SSF55729">
    <property type="entry name" value="Acyl-CoA N-acyltransferases (Nat)"/>
    <property type="match status" value="1"/>
</dbReference>
<dbReference type="AlphaFoldDB" id="A0A916JLS7"/>
<dbReference type="PANTHER" id="PTHR43792:SF1">
    <property type="entry name" value="N-ACETYLTRANSFERASE DOMAIN-CONTAINING PROTEIN"/>
    <property type="match status" value="1"/>
</dbReference>
<evidence type="ECO:0000313" key="2">
    <source>
        <dbReference type="EMBL" id="CAG5080362.1"/>
    </source>
</evidence>
<dbReference type="RefSeq" id="WP_258541483.1">
    <property type="nucleotide sequence ID" value="NZ_OU015584.1"/>
</dbReference>
<gene>
    <name evidence="2" type="ORF">CRYO30217_01274</name>
</gene>
<name>A0A916JLS7_9FLAO</name>
<dbReference type="EMBL" id="OU015584">
    <property type="protein sequence ID" value="CAG5080362.1"/>
    <property type="molecule type" value="Genomic_DNA"/>
</dbReference>
<dbReference type="Gene3D" id="3.40.630.30">
    <property type="match status" value="1"/>
</dbReference>
<dbReference type="PANTHER" id="PTHR43792">
    <property type="entry name" value="GNAT FAMILY, PUTATIVE (AFU_ORTHOLOGUE AFUA_3G00765)-RELATED-RELATED"/>
    <property type="match status" value="1"/>
</dbReference>
<accession>A0A916JLS7</accession>
<feature type="domain" description="N-acetyltransferase" evidence="1">
    <location>
        <begin position="13"/>
        <end position="179"/>
    </location>
</feature>
<dbReference type="Pfam" id="PF13302">
    <property type="entry name" value="Acetyltransf_3"/>
    <property type="match status" value="1"/>
</dbReference>
<dbReference type="InterPro" id="IPR016181">
    <property type="entry name" value="Acyl_CoA_acyltransferase"/>
</dbReference>